<evidence type="ECO:0000256" key="3">
    <source>
        <dbReference type="SAM" id="Phobius"/>
    </source>
</evidence>
<dbReference type="PANTHER" id="PTHR24322">
    <property type="entry name" value="PKSB"/>
    <property type="match status" value="1"/>
</dbReference>
<evidence type="ECO:0000313" key="5">
    <source>
        <dbReference type="Proteomes" id="UP001177023"/>
    </source>
</evidence>
<dbReference type="EMBL" id="CATQJA010001807">
    <property type="protein sequence ID" value="CAJ0568718.1"/>
    <property type="molecule type" value="Genomic_DNA"/>
</dbReference>
<keyword evidence="3" id="KW-1133">Transmembrane helix</keyword>
<proteinExistence type="inferred from homology"/>
<dbReference type="PRINTS" id="PR00081">
    <property type="entry name" value="GDHRDH"/>
</dbReference>
<dbReference type="InterPro" id="IPR002347">
    <property type="entry name" value="SDR_fam"/>
</dbReference>
<reference evidence="4" key="1">
    <citation type="submission" date="2023-06" db="EMBL/GenBank/DDBJ databases">
        <authorList>
            <person name="Delattre M."/>
        </authorList>
    </citation>
    <scope>NUCLEOTIDE SEQUENCE</scope>
    <source>
        <strain evidence="4">AF72</strain>
    </source>
</reference>
<comment type="caution">
    <text evidence="4">The sequence shown here is derived from an EMBL/GenBank/DDBJ whole genome shotgun (WGS) entry which is preliminary data.</text>
</comment>
<comment type="similarity">
    <text evidence="1">Belongs to the short-chain dehydrogenases/reductases (SDR) family.</text>
</comment>
<name>A0AA36FXR9_9BILA</name>
<feature type="transmembrane region" description="Helical" evidence="3">
    <location>
        <begin position="333"/>
        <end position="351"/>
    </location>
</feature>
<dbReference type="Pfam" id="PF14934">
    <property type="entry name" value="TMEM254"/>
    <property type="match status" value="1"/>
</dbReference>
<dbReference type="GO" id="GO:0016616">
    <property type="term" value="F:oxidoreductase activity, acting on the CH-OH group of donors, NAD or NADP as acceptor"/>
    <property type="evidence" value="ECO:0007669"/>
    <property type="project" value="TreeGrafter"/>
</dbReference>
<feature type="non-terminal residue" evidence="4">
    <location>
        <position position="434"/>
    </location>
</feature>
<dbReference type="InterPro" id="IPR036291">
    <property type="entry name" value="NAD(P)-bd_dom_sf"/>
</dbReference>
<dbReference type="InterPro" id="IPR028110">
    <property type="entry name" value="TMEM254"/>
</dbReference>
<keyword evidence="5" id="KW-1185">Reference proteome</keyword>
<dbReference type="GO" id="GO:0005811">
    <property type="term" value="C:lipid droplet"/>
    <property type="evidence" value="ECO:0007669"/>
    <property type="project" value="TreeGrafter"/>
</dbReference>
<sequence>MFMYLYTQWSFKFLSTIGILLQLLLVDIPRDLIRWMGLKPKDVKNHVIVITGAGSGLGQKMAETLAITHGAQLAVLDVNEKGGLETVARIEAKGGRAHFWRVDISDADDMNAKAKEIEAYFGRVDIVICNAAVLYFSFFMELTNEQLKRAMDVNVIGTINTIRAFLERMENENYGQIVCVASIAGWTGDTFGLAYCPTKFAVRGVMESLQMELRDRGLNGVKCTTVCPYFCRTPMITSQGMRPTSTWIPFMSVDSCSRRIIDAVLKEKICAFMPNYVNFIPLVLRLFGVSATKSLREYLNCRYEPTETDSHAVFKSHRKLIQPMPDYFETPSILWWSIIPGALVINFYAWYQPEALDIFPLSPACHIGQVYPSFVIATNIFALVAHLGEAIYALLLCETVRFTFACRLKWFVQTFILGFPSLSLLKSYVSKRVD</sequence>
<dbReference type="Proteomes" id="UP001177023">
    <property type="component" value="Unassembled WGS sequence"/>
</dbReference>
<organism evidence="4 5">
    <name type="scientific">Mesorhabditis spiculigera</name>
    <dbReference type="NCBI Taxonomy" id="96644"/>
    <lineage>
        <taxon>Eukaryota</taxon>
        <taxon>Metazoa</taxon>
        <taxon>Ecdysozoa</taxon>
        <taxon>Nematoda</taxon>
        <taxon>Chromadorea</taxon>
        <taxon>Rhabditida</taxon>
        <taxon>Rhabditina</taxon>
        <taxon>Rhabditomorpha</taxon>
        <taxon>Rhabditoidea</taxon>
        <taxon>Rhabditidae</taxon>
        <taxon>Mesorhabditinae</taxon>
        <taxon>Mesorhabditis</taxon>
    </lineage>
</organism>
<dbReference type="AlphaFoldDB" id="A0AA36FXR9"/>
<evidence type="ECO:0000256" key="1">
    <source>
        <dbReference type="ARBA" id="ARBA00006484"/>
    </source>
</evidence>
<dbReference type="PANTHER" id="PTHR24322:SF736">
    <property type="entry name" value="RETINOL DEHYDROGENASE 10"/>
    <property type="match status" value="1"/>
</dbReference>
<keyword evidence="2" id="KW-0560">Oxidoreductase</keyword>
<evidence type="ECO:0000313" key="4">
    <source>
        <dbReference type="EMBL" id="CAJ0568718.1"/>
    </source>
</evidence>
<keyword evidence="3" id="KW-0472">Membrane</keyword>
<keyword evidence="3" id="KW-0812">Transmembrane</keyword>
<gene>
    <name evidence="4" type="ORF">MSPICULIGERA_LOCUS7232</name>
</gene>
<feature type="transmembrane region" description="Helical" evidence="3">
    <location>
        <begin position="371"/>
        <end position="396"/>
    </location>
</feature>
<feature type="transmembrane region" description="Helical" evidence="3">
    <location>
        <begin position="6"/>
        <end position="26"/>
    </location>
</feature>
<accession>A0AA36FXR9</accession>
<dbReference type="Pfam" id="PF00106">
    <property type="entry name" value="adh_short"/>
    <property type="match status" value="1"/>
</dbReference>
<dbReference type="Gene3D" id="3.40.50.720">
    <property type="entry name" value="NAD(P)-binding Rossmann-like Domain"/>
    <property type="match status" value="1"/>
</dbReference>
<evidence type="ECO:0000256" key="2">
    <source>
        <dbReference type="ARBA" id="ARBA00023002"/>
    </source>
</evidence>
<dbReference type="SUPFAM" id="SSF51735">
    <property type="entry name" value="NAD(P)-binding Rossmann-fold domains"/>
    <property type="match status" value="1"/>
</dbReference>
<protein>
    <submittedName>
        <fullName evidence="4">Uncharacterized protein</fullName>
    </submittedName>
</protein>